<comment type="caution">
    <text evidence="1">The sequence shown here is derived from an EMBL/GenBank/DDBJ whole genome shotgun (WGS) entry which is preliminary data.</text>
</comment>
<sequence>MLLERCDLLGQRGTAYSPEARPGVQGTAQQETSCSGRCRGPHSVTRVIRCGLTGATEPSLCSSEEE</sequence>
<dbReference type="Proteomes" id="UP001152622">
    <property type="component" value="Chromosome 13"/>
</dbReference>
<evidence type="ECO:0000313" key="1">
    <source>
        <dbReference type="EMBL" id="KAJ8343822.1"/>
    </source>
</evidence>
<dbReference type="AlphaFoldDB" id="A0A9Q1ERW7"/>
<proteinExistence type="predicted"/>
<organism evidence="1 2">
    <name type="scientific">Synaphobranchus kaupii</name>
    <name type="common">Kaup's arrowtooth eel</name>
    <dbReference type="NCBI Taxonomy" id="118154"/>
    <lineage>
        <taxon>Eukaryota</taxon>
        <taxon>Metazoa</taxon>
        <taxon>Chordata</taxon>
        <taxon>Craniata</taxon>
        <taxon>Vertebrata</taxon>
        <taxon>Euteleostomi</taxon>
        <taxon>Actinopterygii</taxon>
        <taxon>Neopterygii</taxon>
        <taxon>Teleostei</taxon>
        <taxon>Anguilliformes</taxon>
        <taxon>Synaphobranchidae</taxon>
        <taxon>Synaphobranchus</taxon>
    </lineage>
</organism>
<dbReference type="EMBL" id="JAINUF010000013">
    <property type="protein sequence ID" value="KAJ8343822.1"/>
    <property type="molecule type" value="Genomic_DNA"/>
</dbReference>
<evidence type="ECO:0000313" key="2">
    <source>
        <dbReference type="Proteomes" id="UP001152622"/>
    </source>
</evidence>
<keyword evidence="2" id="KW-1185">Reference proteome</keyword>
<protein>
    <submittedName>
        <fullName evidence="1">Uncharacterized protein</fullName>
    </submittedName>
</protein>
<accession>A0A9Q1ERW7</accession>
<name>A0A9Q1ERW7_SYNKA</name>
<reference evidence="1" key="1">
    <citation type="journal article" date="2023" name="Science">
        <title>Genome structures resolve the early diversification of teleost fishes.</title>
        <authorList>
            <person name="Parey E."/>
            <person name="Louis A."/>
            <person name="Montfort J."/>
            <person name="Bouchez O."/>
            <person name="Roques C."/>
            <person name="Iampietro C."/>
            <person name="Lluch J."/>
            <person name="Castinel A."/>
            <person name="Donnadieu C."/>
            <person name="Desvignes T."/>
            <person name="Floi Bucao C."/>
            <person name="Jouanno E."/>
            <person name="Wen M."/>
            <person name="Mejri S."/>
            <person name="Dirks R."/>
            <person name="Jansen H."/>
            <person name="Henkel C."/>
            <person name="Chen W.J."/>
            <person name="Zahm M."/>
            <person name="Cabau C."/>
            <person name="Klopp C."/>
            <person name="Thompson A.W."/>
            <person name="Robinson-Rechavi M."/>
            <person name="Braasch I."/>
            <person name="Lecointre G."/>
            <person name="Bobe J."/>
            <person name="Postlethwait J.H."/>
            <person name="Berthelot C."/>
            <person name="Roest Crollius H."/>
            <person name="Guiguen Y."/>
        </authorList>
    </citation>
    <scope>NUCLEOTIDE SEQUENCE</scope>
    <source>
        <strain evidence="1">WJC10195</strain>
    </source>
</reference>
<gene>
    <name evidence="1" type="ORF">SKAU_G00311510</name>
</gene>